<comment type="caution">
    <text evidence="1">The sequence shown here is derived from an EMBL/GenBank/DDBJ whole genome shotgun (WGS) entry which is preliminary data.</text>
</comment>
<dbReference type="Proteomes" id="UP001592582">
    <property type="component" value="Unassembled WGS sequence"/>
</dbReference>
<proteinExistence type="predicted"/>
<protein>
    <submittedName>
        <fullName evidence="1">Uncharacterized protein</fullName>
    </submittedName>
</protein>
<gene>
    <name evidence="1" type="ORF">ACEZDG_35380</name>
</gene>
<reference evidence="1 2" key="1">
    <citation type="submission" date="2024-09" db="EMBL/GenBank/DDBJ databases">
        <authorList>
            <person name="Lee S.D."/>
        </authorList>
    </citation>
    <scope>NUCLEOTIDE SEQUENCE [LARGE SCALE GENOMIC DNA]</scope>
    <source>
        <strain evidence="1 2">N1-1</strain>
    </source>
</reference>
<dbReference type="EMBL" id="JBHEZX010000025">
    <property type="protein sequence ID" value="MFC1414559.1"/>
    <property type="molecule type" value="Genomic_DNA"/>
</dbReference>
<evidence type="ECO:0000313" key="2">
    <source>
        <dbReference type="Proteomes" id="UP001592582"/>
    </source>
</evidence>
<accession>A0ABV6VLE9</accession>
<evidence type="ECO:0000313" key="1">
    <source>
        <dbReference type="EMBL" id="MFC1414559.1"/>
    </source>
</evidence>
<organism evidence="1 2">
    <name type="scientific">Streptacidiphilus alkalitolerans</name>
    <dbReference type="NCBI Taxonomy" id="3342712"/>
    <lineage>
        <taxon>Bacteria</taxon>
        <taxon>Bacillati</taxon>
        <taxon>Actinomycetota</taxon>
        <taxon>Actinomycetes</taxon>
        <taxon>Kitasatosporales</taxon>
        <taxon>Streptomycetaceae</taxon>
        <taxon>Streptacidiphilus</taxon>
    </lineage>
</organism>
<sequence length="232" mass="25549">MESSRWFNTEQAFAPGRELFRSTRRFSLWAQTVSHGQTLLRSRKGADGRSGEPTRVDLLFKPVRAMKLRQDYHGLVVRCATAEEAAGIREQVAPTPTGDDRILVLETGGSPDFVVSGAFGWYEDLGGDLEPSPFSSAVEEGRPPWSDQVLLGVDGGLTSRAASLEELVEAVARTRYRYVYVLMFRLGDFPGAAGPATPTSVFLTRAEAERERARRLASGAGEWWIEQTPIAV</sequence>
<name>A0ABV6VLE9_9ACTN</name>
<keyword evidence="2" id="KW-1185">Reference proteome</keyword>
<dbReference type="RefSeq" id="WP_380518307.1">
    <property type="nucleotide sequence ID" value="NZ_JBHEZX010000025.1"/>
</dbReference>